<feature type="compositionally biased region" description="Basic and acidic residues" evidence="7">
    <location>
        <begin position="183"/>
        <end position="203"/>
    </location>
</feature>
<feature type="region of interest" description="Disordered" evidence="7">
    <location>
        <begin position="183"/>
        <end position="217"/>
    </location>
</feature>
<evidence type="ECO:0000256" key="2">
    <source>
        <dbReference type="ARBA" id="ARBA00012925"/>
    </source>
</evidence>
<accession>A0A1G7VM16</accession>
<dbReference type="PROSITE" id="PS51144">
    <property type="entry name" value="ALPHA_CA_2"/>
    <property type="match status" value="1"/>
</dbReference>
<evidence type="ECO:0000256" key="1">
    <source>
        <dbReference type="ARBA" id="ARBA00010718"/>
    </source>
</evidence>
<feature type="chain" id="PRO_5011683827" description="carbonic anhydrase" evidence="8">
    <location>
        <begin position="42"/>
        <end position="444"/>
    </location>
</feature>
<keyword evidence="3" id="KW-0479">Metal-binding</keyword>
<dbReference type="AlphaFoldDB" id="A0A1G7VM16"/>
<name>A0A1G7VM16_9RHOO</name>
<dbReference type="Proteomes" id="UP000198607">
    <property type="component" value="Unassembled WGS sequence"/>
</dbReference>
<dbReference type="SMART" id="SM01057">
    <property type="entry name" value="Carb_anhydrase"/>
    <property type="match status" value="1"/>
</dbReference>
<dbReference type="Pfam" id="PF16747">
    <property type="entry name" value="Adhesin_E"/>
    <property type="match status" value="1"/>
</dbReference>
<comment type="similarity">
    <text evidence="1">Belongs to the alpha-carbonic anhydrase family.</text>
</comment>
<keyword evidence="8" id="KW-0732">Signal</keyword>
<proteinExistence type="inferred from homology"/>
<sequence length="444" mass="49124">MSNYAKEMARGSVNTQMGRKIIIAAALAVLPALAVSPSAQAAWQLVATEQGKRVEIERDSIATGEGGEVRVRGRIVLDKSIIDPRTSSLYRVIEISNRFDCGERTYATLKRSYIKENGELVRQEEVRMPDNMPVRSGTPDDRLFREACRPEASAGVRPVSLSQTVDRVNEAASELRQVNQMMIDKEVKKDASRSRDKVGRLTERQGGASSRSEKKGVPAPTVAWSYEGAGAPERWAALRSEYAVCTFGHRQSPIDIRDGIAVDLEPIQFSYHPVKFKVVDAGRNLLVMSYGGVFGLLGKSYALTQVLFHRPGETTVGGRSFDMEVQLMHRAADGQQAIVSILLERGAENPAIQSILNNLPLERGGEVAPVSQLLDLERLLPADRRYYAFMGSLTMPPCTEDVLWLVLKQTQSVSSEQLAIFQRLYPPNARPVQPGSDRIIKESR</sequence>
<evidence type="ECO:0000256" key="3">
    <source>
        <dbReference type="ARBA" id="ARBA00022723"/>
    </source>
</evidence>
<dbReference type="PANTHER" id="PTHR18952">
    <property type="entry name" value="CARBONIC ANHYDRASE"/>
    <property type="match status" value="1"/>
</dbReference>
<dbReference type="Gene3D" id="3.10.200.10">
    <property type="entry name" value="Alpha carbonic anhydrase"/>
    <property type="match status" value="1"/>
</dbReference>
<organism evidence="10 11">
    <name type="scientific">Propionivibrio dicarboxylicus</name>
    <dbReference type="NCBI Taxonomy" id="83767"/>
    <lineage>
        <taxon>Bacteria</taxon>
        <taxon>Pseudomonadati</taxon>
        <taxon>Pseudomonadota</taxon>
        <taxon>Betaproteobacteria</taxon>
        <taxon>Rhodocyclales</taxon>
        <taxon>Rhodocyclaceae</taxon>
        <taxon>Propionivibrio</taxon>
    </lineage>
</organism>
<dbReference type="SUPFAM" id="SSF51069">
    <property type="entry name" value="Carbonic anhydrase"/>
    <property type="match status" value="1"/>
</dbReference>
<comment type="catalytic activity">
    <reaction evidence="6">
        <text>hydrogencarbonate + H(+) = CO2 + H2O</text>
        <dbReference type="Rhea" id="RHEA:10748"/>
        <dbReference type="ChEBI" id="CHEBI:15377"/>
        <dbReference type="ChEBI" id="CHEBI:15378"/>
        <dbReference type="ChEBI" id="CHEBI:16526"/>
        <dbReference type="ChEBI" id="CHEBI:17544"/>
        <dbReference type="EC" id="4.2.1.1"/>
    </reaction>
</comment>
<evidence type="ECO:0000256" key="4">
    <source>
        <dbReference type="ARBA" id="ARBA00022833"/>
    </source>
</evidence>
<feature type="signal peptide" evidence="8">
    <location>
        <begin position="1"/>
        <end position="41"/>
    </location>
</feature>
<dbReference type="PANTHER" id="PTHR18952:SF265">
    <property type="entry name" value="CARBONIC ANHYDRASE"/>
    <property type="match status" value="1"/>
</dbReference>
<dbReference type="GO" id="GO:0004089">
    <property type="term" value="F:carbonate dehydratase activity"/>
    <property type="evidence" value="ECO:0007669"/>
    <property type="project" value="UniProtKB-EC"/>
</dbReference>
<reference evidence="10 11" key="1">
    <citation type="submission" date="2016-10" db="EMBL/GenBank/DDBJ databases">
        <authorList>
            <person name="de Groot N.N."/>
        </authorList>
    </citation>
    <scope>NUCLEOTIDE SEQUENCE [LARGE SCALE GENOMIC DNA]</scope>
    <source>
        <strain evidence="10 11">DSM 5885</strain>
    </source>
</reference>
<dbReference type="GO" id="GO:0008270">
    <property type="term" value="F:zinc ion binding"/>
    <property type="evidence" value="ECO:0007669"/>
    <property type="project" value="InterPro"/>
</dbReference>
<evidence type="ECO:0000256" key="6">
    <source>
        <dbReference type="ARBA" id="ARBA00048348"/>
    </source>
</evidence>
<evidence type="ECO:0000313" key="10">
    <source>
        <dbReference type="EMBL" id="SDG60641.1"/>
    </source>
</evidence>
<dbReference type="InterPro" id="IPR036398">
    <property type="entry name" value="CA_dom_sf"/>
</dbReference>
<keyword evidence="5" id="KW-0456">Lyase</keyword>
<evidence type="ECO:0000256" key="8">
    <source>
        <dbReference type="SAM" id="SignalP"/>
    </source>
</evidence>
<dbReference type="OrthoDB" id="5327615at2"/>
<dbReference type="EC" id="4.2.1.1" evidence="2"/>
<protein>
    <recommendedName>
        <fullName evidence="2">carbonic anhydrase</fullName>
        <ecNumber evidence="2">4.2.1.1</ecNumber>
    </recommendedName>
</protein>
<dbReference type="InterPro" id="IPR023561">
    <property type="entry name" value="Carbonic_anhydrase_a-class"/>
</dbReference>
<dbReference type="EMBL" id="FNCY01000001">
    <property type="protein sequence ID" value="SDG60641.1"/>
    <property type="molecule type" value="Genomic_DNA"/>
</dbReference>
<feature type="domain" description="Alpha-carbonic anhydrase" evidence="9">
    <location>
        <begin position="222"/>
        <end position="444"/>
    </location>
</feature>
<dbReference type="InterPro" id="IPR031939">
    <property type="entry name" value="Adhesin_E-like"/>
</dbReference>
<dbReference type="STRING" id="83767.SAMN05660652_00235"/>
<keyword evidence="11" id="KW-1185">Reference proteome</keyword>
<dbReference type="Pfam" id="PF00194">
    <property type="entry name" value="Carb_anhydrase"/>
    <property type="match status" value="1"/>
</dbReference>
<evidence type="ECO:0000256" key="7">
    <source>
        <dbReference type="SAM" id="MobiDB-lite"/>
    </source>
</evidence>
<gene>
    <name evidence="10" type="ORF">SAMN05660652_00235</name>
</gene>
<keyword evidence="4" id="KW-0862">Zinc</keyword>
<evidence type="ECO:0000256" key="5">
    <source>
        <dbReference type="ARBA" id="ARBA00023239"/>
    </source>
</evidence>
<dbReference type="CDD" id="cd03124">
    <property type="entry name" value="alpha_CA_prokaryotic_like"/>
    <property type="match status" value="1"/>
</dbReference>
<dbReference type="InterPro" id="IPR041891">
    <property type="entry name" value="Alpha_CA_prokaryot-like"/>
</dbReference>
<evidence type="ECO:0000259" key="9">
    <source>
        <dbReference type="PROSITE" id="PS51144"/>
    </source>
</evidence>
<dbReference type="InterPro" id="IPR001148">
    <property type="entry name" value="CA_dom"/>
</dbReference>
<evidence type="ECO:0000313" key="11">
    <source>
        <dbReference type="Proteomes" id="UP000198607"/>
    </source>
</evidence>